<dbReference type="PANTHER" id="PTHR43586:SF15">
    <property type="entry name" value="BLR3095 PROTEIN"/>
    <property type="match status" value="1"/>
</dbReference>
<dbReference type="Gene3D" id="3.40.640.10">
    <property type="entry name" value="Type I PLP-dependent aspartate aminotransferase-like (Major domain)"/>
    <property type="match status" value="1"/>
</dbReference>
<dbReference type="InterPro" id="IPR015422">
    <property type="entry name" value="PyrdxlP-dep_Trfase_small"/>
</dbReference>
<gene>
    <name evidence="2" type="ORF">ACFFQA_36855</name>
</gene>
<feature type="domain" description="Aminotransferase class V" evidence="1">
    <location>
        <begin position="79"/>
        <end position="349"/>
    </location>
</feature>
<dbReference type="RefSeq" id="WP_377862443.1">
    <property type="nucleotide sequence ID" value="NZ_JBHLZU010000036.1"/>
</dbReference>
<keyword evidence="3" id="KW-1185">Reference proteome</keyword>
<dbReference type="InterPro" id="IPR015421">
    <property type="entry name" value="PyrdxlP-dep_Trfase_major"/>
</dbReference>
<dbReference type="Gene3D" id="3.90.1150.10">
    <property type="entry name" value="Aspartate Aminotransferase, domain 1"/>
    <property type="match status" value="1"/>
</dbReference>
<comment type="caution">
    <text evidence="2">The sequence shown here is derived from an EMBL/GenBank/DDBJ whole genome shotgun (WGS) entry which is preliminary data.</text>
</comment>
<dbReference type="InterPro" id="IPR000192">
    <property type="entry name" value="Aminotrans_V_dom"/>
</dbReference>
<reference evidence="2 3" key="1">
    <citation type="submission" date="2024-09" db="EMBL/GenBank/DDBJ databases">
        <authorList>
            <person name="Sun Q."/>
            <person name="Mori K."/>
        </authorList>
    </citation>
    <scope>NUCLEOTIDE SEQUENCE [LARGE SCALE GENOMIC DNA]</scope>
    <source>
        <strain evidence="2 3">TBRC 7907</strain>
    </source>
</reference>
<dbReference type="EMBL" id="JBHLZU010000036">
    <property type="protein sequence ID" value="MFB9909536.1"/>
    <property type="molecule type" value="Genomic_DNA"/>
</dbReference>
<sequence>MPQQTNANTEETGAVRATTPRTGEHYLDHARFGPPPPEVRDALLDAVRLAATGAPGVVDELHDREGRAAEVAARLTGFSREGVTLVPSTSAGLFHVAFGLDGPGRVLVPRHDFPANVYPWLRAQERGGLTVDLLDNPDGDASPERVAAALRPDTVAVTVSAVDYRTGRRADLPGLREAVGDRLLVVDAIQGFGVSDQPWHLADVVVAGGQKWLRSGWGAAVFAASPKALDRLTDGLTGWSGVQDRAVFDATQHPAVDDAGRVTMTMLNPLAITGLLASLERLERAGQREVAEAVTANADLLVDRLRAAGADLLTPDSPGGRAGIVSVRLDGPRWESVTAELARRGVVATARPGYLRFSVHADTAADTIELAATAL</sequence>
<dbReference type="Pfam" id="PF00266">
    <property type="entry name" value="Aminotran_5"/>
    <property type="match status" value="1"/>
</dbReference>
<dbReference type="Proteomes" id="UP001589693">
    <property type="component" value="Unassembled WGS sequence"/>
</dbReference>
<dbReference type="GO" id="GO:0008483">
    <property type="term" value="F:transaminase activity"/>
    <property type="evidence" value="ECO:0007669"/>
    <property type="project" value="UniProtKB-KW"/>
</dbReference>
<proteinExistence type="predicted"/>
<dbReference type="PANTHER" id="PTHR43586">
    <property type="entry name" value="CYSTEINE DESULFURASE"/>
    <property type="match status" value="1"/>
</dbReference>
<evidence type="ECO:0000313" key="2">
    <source>
        <dbReference type="EMBL" id="MFB9909536.1"/>
    </source>
</evidence>
<dbReference type="SUPFAM" id="SSF53383">
    <property type="entry name" value="PLP-dependent transferases"/>
    <property type="match status" value="1"/>
</dbReference>
<evidence type="ECO:0000313" key="3">
    <source>
        <dbReference type="Proteomes" id="UP001589693"/>
    </source>
</evidence>
<name>A0ABV6A8S0_9PSEU</name>
<dbReference type="InterPro" id="IPR015424">
    <property type="entry name" value="PyrdxlP-dep_Trfase"/>
</dbReference>
<keyword evidence="2" id="KW-0032">Aminotransferase</keyword>
<protein>
    <submittedName>
        <fullName evidence="2">Aminotransferase class V-fold PLP-dependent enzyme</fullName>
    </submittedName>
</protein>
<accession>A0ABV6A8S0</accession>
<organism evidence="2 3">
    <name type="scientific">Allokutzneria oryzae</name>
    <dbReference type="NCBI Taxonomy" id="1378989"/>
    <lineage>
        <taxon>Bacteria</taxon>
        <taxon>Bacillati</taxon>
        <taxon>Actinomycetota</taxon>
        <taxon>Actinomycetes</taxon>
        <taxon>Pseudonocardiales</taxon>
        <taxon>Pseudonocardiaceae</taxon>
        <taxon>Allokutzneria</taxon>
    </lineage>
</organism>
<evidence type="ECO:0000259" key="1">
    <source>
        <dbReference type="Pfam" id="PF00266"/>
    </source>
</evidence>
<keyword evidence="2" id="KW-0808">Transferase</keyword>